<sequence length="144" mass="16590">MSTTREDMLGTWKMRSWTIEDLISEERRDALGPEPRGWITYTPGGRVMVLVVARERVRPAHLVPTEWEKIALYDSMFAYAGSFELDGTKVIHHIDTSWNEAWRGTSQVRYCEMRGDELKYVSAPARSPITGRDCVHTVVFERLA</sequence>
<keyword evidence="3" id="KW-1185">Reference proteome</keyword>
<dbReference type="InterPro" id="IPR024311">
    <property type="entry name" value="Lipocalin-like"/>
</dbReference>
<proteinExistence type="predicted"/>
<dbReference type="Pfam" id="PF13924">
    <property type="entry name" value="Lipocalin_5"/>
    <property type="match status" value="1"/>
</dbReference>
<dbReference type="Proteomes" id="UP001184230">
    <property type="component" value="Unassembled WGS sequence"/>
</dbReference>
<dbReference type="RefSeq" id="WP_309906673.1">
    <property type="nucleotide sequence ID" value="NZ_JAVDRF010000015.1"/>
</dbReference>
<dbReference type="EMBL" id="JAVDRF010000015">
    <property type="protein sequence ID" value="MDR6539186.1"/>
    <property type="molecule type" value="Genomic_DNA"/>
</dbReference>
<gene>
    <name evidence="2" type="ORF">J2739_004982</name>
</gene>
<name>A0ABU1NME0_9BURK</name>
<comment type="caution">
    <text evidence="2">The sequence shown here is derived from an EMBL/GenBank/DDBJ whole genome shotgun (WGS) entry which is preliminary data.</text>
</comment>
<protein>
    <recommendedName>
        <fullName evidence="1">Lipocalin-like domain-containing protein</fullName>
    </recommendedName>
</protein>
<evidence type="ECO:0000313" key="2">
    <source>
        <dbReference type="EMBL" id="MDR6539186.1"/>
    </source>
</evidence>
<feature type="domain" description="Lipocalin-like" evidence="1">
    <location>
        <begin position="10"/>
        <end position="122"/>
    </location>
</feature>
<evidence type="ECO:0000313" key="3">
    <source>
        <dbReference type="Proteomes" id="UP001184230"/>
    </source>
</evidence>
<reference evidence="2 3" key="1">
    <citation type="submission" date="2023-07" db="EMBL/GenBank/DDBJ databases">
        <title>Sorghum-associated microbial communities from plants grown in Nebraska, USA.</title>
        <authorList>
            <person name="Schachtman D."/>
        </authorList>
    </citation>
    <scope>NUCLEOTIDE SEQUENCE [LARGE SCALE GENOMIC DNA]</scope>
    <source>
        <strain evidence="2 3">DS1781</strain>
    </source>
</reference>
<organism evidence="2 3">
    <name type="scientific">Variovorax soli</name>
    <dbReference type="NCBI Taxonomy" id="376815"/>
    <lineage>
        <taxon>Bacteria</taxon>
        <taxon>Pseudomonadati</taxon>
        <taxon>Pseudomonadota</taxon>
        <taxon>Betaproteobacteria</taxon>
        <taxon>Burkholderiales</taxon>
        <taxon>Comamonadaceae</taxon>
        <taxon>Variovorax</taxon>
    </lineage>
</organism>
<evidence type="ECO:0000259" key="1">
    <source>
        <dbReference type="Pfam" id="PF13924"/>
    </source>
</evidence>
<accession>A0ABU1NME0</accession>